<sequence length="136" mass="15688">MVNFNPVTVNSIKKTLAAICKKEQREVSADSLVKELHYNKDSIDQDVTYKSKSNFKVVEGKGDLKETDEVFLFRSRGGREDEFALFESIMRKRIIPPISADLVLNQAPEYISWLLSVKSNYQFERKKDSIVFESTM</sequence>
<name>A0AAF0QGW5_SOLVR</name>
<dbReference type="EMBL" id="CP133614">
    <property type="protein sequence ID" value="WMV19699.1"/>
    <property type="molecule type" value="Genomic_DNA"/>
</dbReference>
<reference evidence="1" key="1">
    <citation type="submission" date="2023-08" db="EMBL/GenBank/DDBJ databases">
        <title>A de novo genome assembly of Solanum verrucosum Schlechtendal, a Mexican diploid species geographically isolated from the other diploid A-genome species in potato relatives.</title>
        <authorList>
            <person name="Hosaka K."/>
        </authorList>
    </citation>
    <scope>NUCLEOTIDE SEQUENCE</scope>
    <source>
        <tissue evidence="1">Young leaves</tissue>
    </source>
</reference>
<organism evidence="1 2">
    <name type="scientific">Solanum verrucosum</name>
    <dbReference type="NCBI Taxonomy" id="315347"/>
    <lineage>
        <taxon>Eukaryota</taxon>
        <taxon>Viridiplantae</taxon>
        <taxon>Streptophyta</taxon>
        <taxon>Embryophyta</taxon>
        <taxon>Tracheophyta</taxon>
        <taxon>Spermatophyta</taxon>
        <taxon>Magnoliopsida</taxon>
        <taxon>eudicotyledons</taxon>
        <taxon>Gunneridae</taxon>
        <taxon>Pentapetalae</taxon>
        <taxon>asterids</taxon>
        <taxon>lamiids</taxon>
        <taxon>Solanales</taxon>
        <taxon>Solanaceae</taxon>
        <taxon>Solanoideae</taxon>
        <taxon>Solaneae</taxon>
        <taxon>Solanum</taxon>
    </lineage>
</organism>
<dbReference type="Proteomes" id="UP001234989">
    <property type="component" value="Chromosome 3"/>
</dbReference>
<proteinExistence type="predicted"/>
<dbReference type="AlphaFoldDB" id="A0AAF0QGW5"/>
<accession>A0AAF0QGW5</accession>
<keyword evidence="2" id="KW-1185">Reference proteome</keyword>
<evidence type="ECO:0000313" key="1">
    <source>
        <dbReference type="EMBL" id="WMV19699.1"/>
    </source>
</evidence>
<evidence type="ECO:0000313" key="2">
    <source>
        <dbReference type="Proteomes" id="UP001234989"/>
    </source>
</evidence>
<protein>
    <submittedName>
        <fullName evidence="1">Uncharacterized protein</fullName>
    </submittedName>
</protein>
<gene>
    <name evidence="1" type="ORF">MTR67_013084</name>
</gene>